<evidence type="ECO:0000256" key="4">
    <source>
        <dbReference type="ARBA" id="ARBA00022679"/>
    </source>
</evidence>
<dbReference type="PANTHER" id="PTHR44307">
    <property type="entry name" value="PHOSPHOETHANOLAMINE METHYLTRANSFERASE"/>
    <property type="match status" value="1"/>
</dbReference>
<evidence type="ECO:0000256" key="6">
    <source>
        <dbReference type="ARBA" id="ARBA00047619"/>
    </source>
</evidence>
<dbReference type="EC" id="2.1.1.103" evidence="5"/>
<keyword evidence="4 8" id="KW-0808">Transferase</keyword>
<reference evidence="8" key="1">
    <citation type="submission" date="2015-12" db="EMBL/GenBank/DDBJ databases">
        <title>Update maize B73 reference genome by single molecule sequencing technologies.</title>
        <authorList>
            <consortium name="Maize Genome Sequencing Project"/>
            <person name="Ware D."/>
        </authorList>
    </citation>
    <scope>NUCLEOTIDE SEQUENCE [LARGE SCALE GENOMIC DNA]</scope>
    <source>
        <tissue evidence="8">Seedling</tissue>
    </source>
</reference>
<dbReference type="PANTHER" id="PTHR44307:SF2">
    <property type="entry name" value="PHOSPHOETHANOLAMINE METHYLTRANSFERASE ISOFORM X1"/>
    <property type="match status" value="1"/>
</dbReference>
<sequence length="176" mass="20370">MLKTTKTKIRYVGYGKRFILKKIRDFKDFLDNVQYKTSGILRYERIFGEGYVSTGGIEIIKEFVDKLDLKPGYKVLEVGCGIGEDKPFLFKSFFKWLKPRGKVLISDYCKCPRKPSEEFAAYIKQRGYDLHDVEAYGQMLKSAGFRDVIAEDRTDHVSLQLAFALRPCLDAYVFTT</sequence>
<evidence type="ECO:0000256" key="2">
    <source>
        <dbReference type="ARBA" id="ARBA00005189"/>
    </source>
</evidence>
<dbReference type="Gene3D" id="3.40.50.150">
    <property type="entry name" value="Vaccinia Virus protein VP39"/>
    <property type="match status" value="2"/>
</dbReference>
<gene>
    <name evidence="8" type="ORF">ZEAMMB73_Zm00001d043770</name>
</gene>
<dbReference type="InterPro" id="IPR029063">
    <property type="entry name" value="SAM-dependent_MTases_sf"/>
</dbReference>
<comment type="pathway">
    <text evidence="2">Lipid metabolism.</text>
</comment>
<accession>A0A1D6NER5</accession>
<dbReference type="EMBL" id="CM007649">
    <property type="protein sequence ID" value="ONM38975.1"/>
    <property type="molecule type" value="Genomic_DNA"/>
</dbReference>
<dbReference type="InParanoid" id="A0A1D6NER5"/>
<evidence type="ECO:0000256" key="1">
    <source>
        <dbReference type="ARBA" id="ARBA00004969"/>
    </source>
</evidence>
<dbReference type="GO" id="GO:0032259">
    <property type="term" value="P:methylation"/>
    <property type="evidence" value="ECO:0007669"/>
    <property type="project" value="UniProtKB-KW"/>
</dbReference>
<comment type="catalytic activity">
    <reaction evidence="7">
        <text>N-methylethanolamine phosphate + S-adenosyl-L-methionine = N,N-dimethylethanolamine phosphate + S-adenosyl-L-homocysteine + H(+)</text>
        <dbReference type="Rhea" id="RHEA:25321"/>
        <dbReference type="ChEBI" id="CHEBI:15378"/>
        <dbReference type="ChEBI" id="CHEBI:57781"/>
        <dbReference type="ChEBI" id="CHEBI:57856"/>
        <dbReference type="ChEBI" id="CHEBI:58641"/>
        <dbReference type="ChEBI" id="CHEBI:59789"/>
        <dbReference type="EC" id="2.1.1.103"/>
    </reaction>
    <physiologicalReaction direction="left-to-right" evidence="7">
        <dbReference type="Rhea" id="RHEA:25322"/>
    </physiologicalReaction>
</comment>
<dbReference type="STRING" id="4577.A0A1D6NER5"/>
<name>A0A1D6NER5_MAIZE</name>
<keyword evidence="3 8" id="KW-0489">Methyltransferase</keyword>
<comment type="pathway">
    <text evidence="1">Phospholipid metabolism; phosphatidylcholine biosynthesis.</text>
</comment>
<dbReference type="SUPFAM" id="SSF53335">
    <property type="entry name" value="S-adenosyl-L-methionine-dependent methyltransferases"/>
    <property type="match status" value="1"/>
</dbReference>
<dbReference type="GO" id="GO:0000234">
    <property type="term" value="F:phosphoethanolamine N-methyltransferase activity"/>
    <property type="evidence" value="ECO:0007669"/>
    <property type="project" value="UniProtKB-EC"/>
</dbReference>
<comment type="catalytic activity">
    <reaction evidence="6">
        <text>N,N-dimethylethanolamine phosphate + S-adenosyl-L-methionine = phosphocholine + S-adenosyl-L-homocysteine + H(+)</text>
        <dbReference type="Rhea" id="RHEA:25325"/>
        <dbReference type="ChEBI" id="CHEBI:15378"/>
        <dbReference type="ChEBI" id="CHEBI:57856"/>
        <dbReference type="ChEBI" id="CHEBI:58641"/>
        <dbReference type="ChEBI" id="CHEBI:59789"/>
        <dbReference type="ChEBI" id="CHEBI:295975"/>
        <dbReference type="EC" id="2.1.1.103"/>
    </reaction>
    <physiologicalReaction direction="left-to-right" evidence="6">
        <dbReference type="Rhea" id="RHEA:25326"/>
    </physiologicalReaction>
</comment>
<dbReference type="AlphaFoldDB" id="A0A1D6NER5"/>
<evidence type="ECO:0000256" key="3">
    <source>
        <dbReference type="ARBA" id="ARBA00022603"/>
    </source>
</evidence>
<protein>
    <recommendedName>
        <fullName evidence="5">phosphoethanolamine N-methyltransferase</fullName>
        <ecNumber evidence="5">2.1.1.103</ecNumber>
    </recommendedName>
</protein>
<organism evidence="8">
    <name type="scientific">Zea mays</name>
    <name type="common">Maize</name>
    <dbReference type="NCBI Taxonomy" id="4577"/>
    <lineage>
        <taxon>Eukaryota</taxon>
        <taxon>Viridiplantae</taxon>
        <taxon>Streptophyta</taxon>
        <taxon>Embryophyta</taxon>
        <taxon>Tracheophyta</taxon>
        <taxon>Spermatophyta</taxon>
        <taxon>Magnoliopsida</taxon>
        <taxon>Liliopsida</taxon>
        <taxon>Poales</taxon>
        <taxon>Poaceae</taxon>
        <taxon>PACMAD clade</taxon>
        <taxon>Panicoideae</taxon>
        <taxon>Andropogonodae</taxon>
        <taxon>Andropogoneae</taxon>
        <taxon>Tripsacinae</taxon>
        <taxon>Zea</taxon>
    </lineage>
</organism>
<proteinExistence type="predicted"/>
<evidence type="ECO:0000256" key="5">
    <source>
        <dbReference type="ARBA" id="ARBA00035674"/>
    </source>
</evidence>
<dbReference type="SMR" id="A0A1D6NER5"/>
<evidence type="ECO:0000313" key="8">
    <source>
        <dbReference type="EMBL" id="ONM38975.1"/>
    </source>
</evidence>
<evidence type="ECO:0000256" key="7">
    <source>
        <dbReference type="ARBA" id="ARBA00047841"/>
    </source>
</evidence>